<evidence type="ECO:0000256" key="1">
    <source>
        <dbReference type="ARBA" id="ARBA00004496"/>
    </source>
</evidence>
<comment type="similarity">
    <text evidence="11 13">In the C-terminal section; belongs to the helicase family. RecG subfamily.</text>
</comment>
<evidence type="ECO:0000256" key="12">
    <source>
        <dbReference type="ARBA" id="ARBA00070128"/>
    </source>
</evidence>
<dbReference type="EMBL" id="CP000478">
    <property type="protein sequence ID" value="ABK19150.1"/>
    <property type="molecule type" value="Genomic_DNA"/>
</dbReference>
<evidence type="ECO:0000313" key="16">
    <source>
        <dbReference type="EMBL" id="ABK19150.1"/>
    </source>
</evidence>
<dbReference type="SUPFAM" id="SSF141259">
    <property type="entry name" value="CarD-like"/>
    <property type="match status" value="1"/>
</dbReference>
<gene>
    <name evidence="13" type="primary">mfd</name>
    <name evidence="16" type="ordered locus">Sfum_3479</name>
</gene>
<evidence type="ECO:0000256" key="6">
    <source>
        <dbReference type="ARBA" id="ARBA00022806"/>
    </source>
</evidence>
<evidence type="ECO:0000256" key="10">
    <source>
        <dbReference type="ARBA" id="ARBA00061104"/>
    </source>
</evidence>
<dbReference type="PROSITE" id="PS51194">
    <property type="entry name" value="HELICASE_CTER"/>
    <property type="match status" value="1"/>
</dbReference>
<dbReference type="CDD" id="cd17991">
    <property type="entry name" value="DEXHc_TRCF"/>
    <property type="match status" value="1"/>
</dbReference>
<comment type="subcellular location">
    <subcellularLocation>
        <location evidence="1 13">Cytoplasm</location>
    </subcellularLocation>
</comment>
<dbReference type="NCBIfam" id="TIGR00580">
    <property type="entry name" value="mfd"/>
    <property type="match status" value="1"/>
</dbReference>
<dbReference type="GO" id="GO:0006355">
    <property type="term" value="P:regulation of DNA-templated transcription"/>
    <property type="evidence" value="ECO:0007669"/>
    <property type="project" value="UniProtKB-UniRule"/>
</dbReference>
<evidence type="ECO:0000256" key="8">
    <source>
        <dbReference type="ARBA" id="ARBA00023125"/>
    </source>
</evidence>
<dbReference type="InParanoid" id="A0LNZ8"/>
<evidence type="ECO:0000259" key="15">
    <source>
        <dbReference type="PROSITE" id="PS51194"/>
    </source>
</evidence>
<keyword evidence="3 13" id="KW-0547">Nucleotide-binding</keyword>
<dbReference type="InterPro" id="IPR001650">
    <property type="entry name" value="Helicase_C-like"/>
</dbReference>
<evidence type="ECO:0000256" key="9">
    <source>
        <dbReference type="ARBA" id="ARBA00023204"/>
    </source>
</evidence>
<evidence type="ECO:0000256" key="7">
    <source>
        <dbReference type="ARBA" id="ARBA00022840"/>
    </source>
</evidence>
<dbReference type="FunCoup" id="A0LNZ8">
    <property type="interactions" value="461"/>
</dbReference>
<dbReference type="SMART" id="SM00982">
    <property type="entry name" value="TRCF"/>
    <property type="match status" value="1"/>
</dbReference>
<dbReference type="InterPro" id="IPR037235">
    <property type="entry name" value="TRCF-like_C_D7"/>
</dbReference>
<dbReference type="PROSITE" id="PS51192">
    <property type="entry name" value="HELICASE_ATP_BIND_1"/>
    <property type="match status" value="1"/>
</dbReference>
<comment type="function">
    <text evidence="13">Couples transcription and DNA repair by recognizing RNA polymerase (RNAP) stalled at DNA lesions. Mediates ATP-dependent release of RNAP and its truncated transcript from the DNA, and recruitment of nucleotide excision repair machinery to the damaged site.</text>
</comment>
<dbReference type="Gene3D" id="3.40.50.11180">
    <property type="match status" value="1"/>
</dbReference>
<proteinExistence type="inferred from homology"/>
<keyword evidence="6" id="KW-0347">Helicase</keyword>
<keyword evidence="9 13" id="KW-0234">DNA repair</keyword>
<evidence type="ECO:0000256" key="2">
    <source>
        <dbReference type="ARBA" id="ARBA00022490"/>
    </source>
</evidence>
<reference evidence="16 17" key="1">
    <citation type="submission" date="2006-10" db="EMBL/GenBank/DDBJ databases">
        <title>Complete sequence of Syntrophobacter fumaroxidans MPOB.</title>
        <authorList>
            <consortium name="US DOE Joint Genome Institute"/>
            <person name="Copeland A."/>
            <person name="Lucas S."/>
            <person name="Lapidus A."/>
            <person name="Barry K."/>
            <person name="Detter J.C."/>
            <person name="Glavina del Rio T."/>
            <person name="Hammon N."/>
            <person name="Israni S."/>
            <person name="Pitluck S."/>
            <person name="Goltsman E.G."/>
            <person name="Martinez M."/>
            <person name="Schmutz J."/>
            <person name="Larimer F."/>
            <person name="Land M."/>
            <person name="Hauser L."/>
            <person name="Kyrpides N."/>
            <person name="Kim E."/>
            <person name="Boone D.R."/>
            <person name="Brockman F."/>
            <person name="Culley D."/>
            <person name="Ferry J."/>
            <person name="Gunsalus R."/>
            <person name="McInerney M.J."/>
            <person name="Morrison M."/>
            <person name="Plugge C."/>
            <person name="Rohlin L."/>
            <person name="Scholten J."/>
            <person name="Sieber J."/>
            <person name="Stams A.J.M."/>
            <person name="Worm P."/>
            <person name="Henstra A.M."/>
            <person name="Richardson P."/>
        </authorList>
    </citation>
    <scope>NUCLEOTIDE SEQUENCE [LARGE SCALE GENOMIC DNA]</scope>
    <source>
        <strain evidence="17">DSM 10017 / MPOB</strain>
    </source>
</reference>
<dbReference type="GO" id="GO:0016787">
    <property type="term" value="F:hydrolase activity"/>
    <property type="evidence" value="ECO:0007669"/>
    <property type="project" value="UniProtKB-KW"/>
</dbReference>
<accession>A0LNZ8</accession>
<dbReference type="InterPro" id="IPR005118">
    <property type="entry name" value="TRCF_C"/>
</dbReference>
<keyword evidence="17" id="KW-1185">Reference proteome</keyword>
<dbReference type="SUPFAM" id="SSF52540">
    <property type="entry name" value="P-loop containing nucleoside triphosphate hydrolases"/>
    <property type="match status" value="4"/>
</dbReference>
<dbReference type="Gene3D" id="3.30.2060.10">
    <property type="entry name" value="Penicillin-binding protein 1b domain"/>
    <property type="match status" value="1"/>
</dbReference>
<dbReference type="Pfam" id="PF00271">
    <property type="entry name" value="Helicase_C"/>
    <property type="match status" value="1"/>
</dbReference>
<dbReference type="Pfam" id="PF17757">
    <property type="entry name" value="UvrB_inter"/>
    <property type="match status" value="1"/>
</dbReference>
<dbReference type="HAMAP" id="MF_00969">
    <property type="entry name" value="TRCF"/>
    <property type="match status" value="1"/>
</dbReference>
<dbReference type="SUPFAM" id="SSF143517">
    <property type="entry name" value="TRCF domain-like"/>
    <property type="match status" value="1"/>
</dbReference>
<dbReference type="HOGENOM" id="CLU_005122_1_3_7"/>
<dbReference type="EC" id="3.6.4.-" evidence="13"/>
<dbReference type="Pfam" id="PF00270">
    <property type="entry name" value="DEAD"/>
    <property type="match status" value="1"/>
</dbReference>
<keyword evidence="7 13" id="KW-0067">ATP-binding</keyword>
<dbReference type="GO" id="GO:0000716">
    <property type="term" value="P:transcription-coupled nucleotide-excision repair, DNA damage recognition"/>
    <property type="evidence" value="ECO:0007669"/>
    <property type="project" value="UniProtKB-UniRule"/>
</dbReference>
<keyword evidence="5 13" id="KW-0378">Hydrolase</keyword>
<dbReference type="InterPro" id="IPR003711">
    <property type="entry name" value="CarD-like/TRCF_RID"/>
</dbReference>
<feature type="domain" description="Helicase ATP-binding" evidence="14">
    <location>
        <begin position="657"/>
        <end position="818"/>
    </location>
</feature>
<dbReference type="InterPro" id="IPR011545">
    <property type="entry name" value="DEAD/DEAH_box_helicase_dom"/>
</dbReference>
<evidence type="ECO:0000259" key="14">
    <source>
        <dbReference type="PROSITE" id="PS51192"/>
    </source>
</evidence>
<evidence type="ECO:0000256" key="3">
    <source>
        <dbReference type="ARBA" id="ARBA00022741"/>
    </source>
</evidence>
<dbReference type="InterPro" id="IPR036101">
    <property type="entry name" value="CarD-like/TRCF_RID_sf"/>
</dbReference>
<evidence type="ECO:0000256" key="13">
    <source>
        <dbReference type="HAMAP-Rule" id="MF_00969"/>
    </source>
</evidence>
<evidence type="ECO:0000313" key="17">
    <source>
        <dbReference type="Proteomes" id="UP000001784"/>
    </source>
</evidence>
<dbReference type="Pfam" id="PF02559">
    <property type="entry name" value="CarD_TRCF_RID"/>
    <property type="match status" value="1"/>
</dbReference>
<dbReference type="AlphaFoldDB" id="A0LNZ8"/>
<evidence type="ECO:0000256" key="5">
    <source>
        <dbReference type="ARBA" id="ARBA00022801"/>
    </source>
</evidence>
<dbReference type="Gene3D" id="3.40.50.300">
    <property type="entry name" value="P-loop containing nucleotide triphosphate hydrolases"/>
    <property type="match status" value="2"/>
</dbReference>
<dbReference type="InterPro" id="IPR041471">
    <property type="entry name" value="UvrB_inter"/>
</dbReference>
<dbReference type="SMART" id="SM00487">
    <property type="entry name" value="DEXDc"/>
    <property type="match status" value="1"/>
</dbReference>
<dbReference type="eggNOG" id="COG1197">
    <property type="taxonomic scope" value="Bacteria"/>
</dbReference>
<dbReference type="Gene3D" id="2.40.10.170">
    <property type="match status" value="1"/>
</dbReference>
<dbReference type="Gene3D" id="3.90.1150.50">
    <property type="entry name" value="Transcription-repair-coupling factor, D7 domain"/>
    <property type="match status" value="1"/>
</dbReference>
<feature type="domain" description="Helicase C-terminal" evidence="15">
    <location>
        <begin position="839"/>
        <end position="993"/>
    </location>
</feature>
<keyword evidence="4 13" id="KW-0227">DNA damage</keyword>
<name>A0LNZ8_SYNFM</name>
<dbReference type="SMART" id="SM01058">
    <property type="entry name" value="CarD_TRCF"/>
    <property type="match status" value="1"/>
</dbReference>
<evidence type="ECO:0000256" key="4">
    <source>
        <dbReference type="ARBA" id="ARBA00022763"/>
    </source>
</evidence>
<dbReference type="InterPro" id="IPR014001">
    <property type="entry name" value="Helicase_ATP-bd"/>
</dbReference>
<dbReference type="PANTHER" id="PTHR47964">
    <property type="entry name" value="ATP-DEPENDENT DNA HELICASE HOMOLOG RECG, CHLOROPLASTIC"/>
    <property type="match status" value="1"/>
</dbReference>
<evidence type="ECO:0000256" key="11">
    <source>
        <dbReference type="ARBA" id="ARBA00061399"/>
    </source>
</evidence>
<dbReference type="InterPro" id="IPR047112">
    <property type="entry name" value="RecG/Mfd"/>
</dbReference>
<dbReference type="PANTHER" id="PTHR47964:SF1">
    <property type="entry name" value="ATP-DEPENDENT DNA HELICASE HOMOLOG RECG, CHLOROPLASTIC"/>
    <property type="match status" value="1"/>
</dbReference>
<dbReference type="FunFam" id="3.40.50.300:FF:000546">
    <property type="entry name" value="Transcription-repair-coupling factor"/>
    <property type="match status" value="1"/>
</dbReference>
<dbReference type="InterPro" id="IPR027417">
    <property type="entry name" value="P-loop_NTPase"/>
</dbReference>
<dbReference type="GO" id="GO:0003678">
    <property type="term" value="F:DNA helicase activity"/>
    <property type="evidence" value="ECO:0007669"/>
    <property type="project" value="TreeGrafter"/>
</dbReference>
<keyword evidence="2 13" id="KW-0963">Cytoplasm</keyword>
<dbReference type="Pfam" id="PF03461">
    <property type="entry name" value="TRCF"/>
    <property type="match status" value="1"/>
</dbReference>
<dbReference type="Proteomes" id="UP000001784">
    <property type="component" value="Chromosome"/>
</dbReference>
<protein>
    <recommendedName>
        <fullName evidence="12 13">Transcription-repair-coupling factor</fullName>
        <shortName evidence="13">TRCF</shortName>
        <ecNumber evidence="13">3.6.4.-</ecNumber>
    </recommendedName>
</protein>
<dbReference type="GO" id="GO:0005524">
    <property type="term" value="F:ATP binding"/>
    <property type="evidence" value="ECO:0007669"/>
    <property type="project" value="UniProtKB-UniRule"/>
</dbReference>
<dbReference type="STRING" id="335543.Sfum_3479"/>
<keyword evidence="8 13" id="KW-0238">DNA-binding</keyword>
<comment type="similarity">
    <text evidence="10 13">In the N-terminal section; belongs to the UvrB family.</text>
</comment>
<dbReference type="GO" id="GO:0003684">
    <property type="term" value="F:damaged DNA binding"/>
    <property type="evidence" value="ECO:0007669"/>
    <property type="project" value="InterPro"/>
</dbReference>
<dbReference type="SMART" id="SM00490">
    <property type="entry name" value="HELICc"/>
    <property type="match status" value="1"/>
</dbReference>
<dbReference type="GO" id="GO:0005737">
    <property type="term" value="C:cytoplasm"/>
    <property type="evidence" value="ECO:0007669"/>
    <property type="project" value="UniProtKB-SubCell"/>
</dbReference>
<dbReference type="InterPro" id="IPR004576">
    <property type="entry name" value="Mfd"/>
</dbReference>
<sequence length="1189" mass="134502">MRDQRSYGPSETLFGAESFKTDSREILAFLGESRESAVLRGAQKPAVAYLLARGMATLKRPFLLVTPTDREAESFAETIAFFAGNDLHRQDVPADRRVWCLPSRSGQKSQSLGKMATMARRMETLHAFRASIGSNVFVTSAVALMERLLLPEVLLAHSDYRVKGETVELETLCATLVERGYYRVSLVEEYGDFSIRGGVLDVYAPLYRWPLRLEFFGDELESIRLFHPSTQRSMGILEDAVLLPASEVILDVSARERAREAVYADVREGRLTPAAGNVWLDKLQEGHQFGAFESIMSVFYEKTVTVWNYLDPATVVVWSDALQIRKIMEEFFLHASRDWNENHSPHEWRRPPSELLEIPERLIADGESFQQLIVNSLSGGTEPRAVFDMGTSGHEQLALSVRAHAEKERLLEPLARQFQRWREEGILSFLVCRQKEQAGRLSELLEGHGTDTVLTLLPFGAESYEAPAVKVIVGSLDRGFVWPAERLAVVAEEEIFGKRTRRRSGKSVSGLFLSSFQDLHIGDFVVHVDHGIGVYKELVHLAVRGIESDFLLLEYQDGDRLYVPVDKLQKVQKYLGLEGQQPKIDKLGGRSWETAKKKALESAERVAEELLSLYAKRQIGEGFRFSPPDSYFQKFEATFSYEETPDQMRAIDDVLDDMASRRPMDRLICGDVGYGKTEVALRAAFKAVMDGKQVAMLVPTTVLAEQHYQSFTERFEGFPVVVETLSRFKTPAQQTLVLKGLKNGTVDVVVGTHRLLQSDVAFRDLGLLVIDEEHRFGVKHKERMKEMRVSVDVLTLTATPIPRTLHMALAGIRDLSTIETPPQDRHAIETFICKYDEFTIREAVYRELRRSGQVFFVHNHVQSIYQTANAIGRLIPEAKIAVAHGQMKERDLEKVMLDFIRRKIDVLVCTTIIESGLDIPAANTIIINRADKFGLAQIYQLRGRVGRSSEQAFAYLLIPGEHLISRDAQKRLRALLDFSELGAGFKIALNDLQIRGGGTILGSSQSGHIAAVGYELYLELLEKTIKEMKGEERETESIDPEINVPLSAFLPETFIPDKDQRLIAYKRLATLAEPAAVDDLAGEWRDRYGPFPEGARNLVMLAKMRLLFKRLGVVRLDRDKDFFSLHFAPRVSVDRVAAFLGEKKCTFVVETDRRVKVEIWGRHLAQQVLRLKRILQELAERDSDIKSNR</sequence>
<organism evidence="16 17">
    <name type="scientific">Syntrophobacter fumaroxidans (strain DSM 10017 / MPOB)</name>
    <dbReference type="NCBI Taxonomy" id="335543"/>
    <lineage>
        <taxon>Bacteria</taxon>
        <taxon>Pseudomonadati</taxon>
        <taxon>Thermodesulfobacteriota</taxon>
        <taxon>Syntrophobacteria</taxon>
        <taxon>Syntrophobacterales</taxon>
        <taxon>Syntrophobacteraceae</taxon>
        <taxon>Syntrophobacter</taxon>
    </lineage>
</organism>
<dbReference type="KEGG" id="sfu:Sfum_3479"/>